<dbReference type="Proteomes" id="UP001249851">
    <property type="component" value="Unassembled WGS sequence"/>
</dbReference>
<comment type="caution">
    <text evidence="1">The sequence shown here is derived from an EMBL/GenBank/DDBJ whole genome shotgun (WGS) entry which is preliminary data.</text>
</comment>
<evidence type="ECO:0000313" key="2">
    <source>
        <dbReference type="Proteomes" id="UP001249851"/>
    </source>
</evidence>
<sequence length="59" mass="6438">MSPIVVNTVQLLINIVRQKGCYSSEVVTTTISFHKHHNASSCSHAMTKPLKTIDEVGAD</sequence>
<name>A0AAD9QXR3_ACRCE</name>
<keyword evidence="2" id="KW-1185">Reference proteome</keyword>
<accession>A0AAD9QXR3</accession>
<protein>
    <submittedName>
        <fullName evidence="1">Uncharacterized protein</fullName>
    </submittedName>
</protein>
<reference evidence="1" key="2">
    <citation type="journal article" date="2023" name="Science">
        <title>Genomic signatures of disease resistance in endangered staghorn corals.</title>
        <authorList>
            <person name="Vollmer S.V."/>
            <person name="Selwyn J.D."/>
            <person name="Despard B.A."/>
            <person name="Roesel C.L."/>
        </authorList>
    </citation>
    <scope>NUCLEOTIDE SEQUENCE</scope>
    <source>
        <strain evidence="1">K2</strain>
    </source>
</reference>
<evidence type="ECO:0000313" key="1">
    <source>
        <dbReference type="EMBL" id="KAK2569349.1"/>
    </source>
</evidence>
<gene>
    <name evidence="1" type="ORF">P5673_006268</name>
</gene>
<organism evidence="1 2">
    <name type="scientific">Acropora cervicornis</name>
    <name type="common">Staghorn coral</name>
    <dbReference type="NCBI Taxonomy" id="6130"/>
    <lineage>
        <taxon>Eukaryota</taxon>
        <taxon>Metazoa</taxon>
        <taxon>Cnidaria</taxon>
        <taxon>Anthozoa</taxon>
        <taxon>Hexacorallia</taxon>
        <taxon>Scleractinia</taxon>
        <taxon>Astrocoeniina</taxon>
        <taxon>Acroporidae</taxon>
        <taxon>Acropora</taxon>
    </lineage>
</organism>
<dbReference type="AlphaFoldDB" id="A0AAD9QXR3"/>
<proteinExistence type="predicted"/>
<reference evidence="1" key="1">
    <citation type="journal article" date="2023" name="G3 (Bethesda)">
        <title>Whole genome assembly and annotation of the endangered Caribbean coral Acropora cervicornis.</title>
        <authorList>
            <person name="Selwyn J.D."/>
            <person name="Vollmer S.V."/>
        </authorList>
    </citation>
    <scope>NUCLEOTIDE SEQUENCE</scope>
    <source>
        <strain evidence="1">K2</strain>
    </source>
</reference>
<dbReference type="EMBL" id="JARQWQ010000010">
    <property type="protein sequence ID" value="KAK2569349.1"/>
    <property type="molecule type" value="Genomic_DNA"/>
</dbReference>